<feature type="transmembrane region" description="Helical" evidence="1">
    <location>
        <begin position="7"/>
        <end position="27"/>
    </location>
</feature>
<comment type="caution">
    <text evidence="2">The sequence shown here is derived from an EMBL/GenBank/DDBJ whole genome shotgun (WGS) entry which is preliminary data.</text>
</comment>
<dbReference type="GeneID" id="86833603"/>
<gene>
    <name evidence="2" type="ORF">H4687_009317</name>
</gene>
<proteinExistence type="predicted"/>
<dbReference type="OrthoDB" id="4167387at2"/>
<protein>
    <submittedName>
        <fullName evidence="2">Uncharacterized protein</fullName>
    </submittedName>
</protein>
<keyword evidence="1" id="KW-0812">Transmembrane</keyword>
<reference evidence="2 3" key="1">
    <citation type="submission" date="2020-10" db="EMBL/GenBank/DDBJ databases">
        <title>Sequencing the genomes of 1000 actinobacteria strains.</title>
        <authorList>
            <person name="Klenk H.-P."/>
        </authorList>
    </citation>
    <scope>NUCLEOTIDE SEQUENCE [LARGE SCALE GENOMIC DNA]</scope>
    <source>
        <strain evidence="2 3">DSM 41803</strain>
    </source>
</reference>
<keyword evidence="1" id="KW-1133">Transmembrane helix</keyword>
<dbReference type="EMBL" id="JADBGF010000002">
    <property type="protein sequence ID" value="MBE1603088.1"/>
    <property type="molecule type" value="Genomic_DNA"/>
</dbReference>
<keyword evidence="1" id="KW-0472">Membrane</keyword>
<keyword evidence="3" id="KW-1185">Reference proteome</keyword>
<feature type="transmembrane region" description="Helical" evidence="1">
    <location>
        <begin position="33"/>
        <end position="56"/>
    </location>
</feature>
<dbReference type="Proteomes" id="UP000629287">
    <property type="component" value="Unassembled WGS sequence"/>
</dbReference>
<name>A0A8I0PBL2_9ACTN</name>
<accession>A0A8I0PBL2</accession>
<evidence type="ECO:0000256" key="1">
    <source>
        <dbReference type="SAM" id="Phobius"/>
    </source>
</evidence>
<evidence type="ECO:0000313" key="3">
    <source>
        <dbReference type="Proteomes" id="UP000629287"/>
    </source>
</evidence>
<organism evidence="2 3">
    <name type="scientific">Streptomyces stelliscabiei</name>
    <dbReference type="NCBI Taxonomy" id="146820"/>
    <lineage>
        <taxon>Bacteria</taxon>
        <taxon>Bacillati</taxon>
        <taxon>Actinomycetota</taxon>
        <taxon>Actinomycetes</taxon>
        <taxon>Kitasatosporales</taxon>
        <taxon>Streptomycetaceae</taxon>
        <taxon>Streptomyces</taxon>
    </lineage>
</organism>
<evidence type="ECO:0000313" key="2">
    <source>
        <dbReference type="EMBL" id="MBE1603088.1"/>
    </source>
</evidence>
<dbReference type="AlphaFoldDB" id="A0A8I0PBL2"/>
<sequence>MAAEWVLHRWGGVTVATVIIGTMAVAHDRGHTSLVFVLISALVTGGLHAGLGFTALGNSRLTRLWRQQMTWDVYRDRAWEPHEAELAAEVERMRRVEARAADFAATHGLQRITLAVTGARLGWAGTARSARTSKTLAGSGPARRVRA</sequence>
<dbReference type="RefSeq" id="WP_159026067.1">
    <property type="nucleotide sequence ID" value="NZ_JADBGF010000002.1"/>
</dbReference>